<dbReference type="InterPro" id="IPR036144">
    <property type="entry name" value="RibA-like_sf"/>
</dbReference>
<evidence type="ECO:0000313" key="6">
    <source>
        <dbReference type="Proteomes" id="UP000652176"/>
    </source>
</evidence>
<comment type="pathway">
    <text evidence="1">Cofactor biosynthesis; riboflavin biosynthesis.</text>
</comment>
<accession>A0ABR9D2B7</accession>
<dbReference type="RefSeq" id="WP_192375260.1">
    <property type="nucleotide sequence ID" value="NZ_CAJHIV010000001.1"/>
</dbReference>
<keyword evidence="6" id="KW-1185">Reference proteome</keyword>
<evidence type="ECO:0000313" key="5">
    <source>
        <dbReference type="EMBL" id="MBD9356946.1"/>
    </source>
</evidence>
<feature type="domain" description="GTP cyclohydrolase II" evidence="4">
    <location>
        <begin position="21"/>
        <end position="71"/>
    </location>
</feature>
<dbReference type="PANTHER" id="PTHR21327">
    <property type="entry name" value="GTP CYCLOHYDROLASE II-RELATED"/>
    <property type="match status" value="1"/>
</dbReference>
<dbReference type="Proteomes" id="UP000652176">
    <property type="component" value="Unassembled WGS sequence"/>
</dbReference>
<dbReference type="InterPro" id="IPR032677">
    <property type="entry name" value="GTP_cyclohydro_II"/>
</dbReference>
<dbReference type="Gene3D" id="3.40.50.10990">
    <property type="entry name" value="GTP cyclohydrolase II"/>
    <property type="match status" value="1"/>
</dbReference>
<comment type="caution">
    <text evidence="5">The sequence shown here is derived from an EMBL/GenBank/DDBJ whole genome shotgun (WGS) entry which is preliminary data.</text>
</comment>
<name>A0ABR9D2B7_9GAMM</name>
<dbReference type="EMBL" id="JACXSS010000001">
    <property type="protein sequence ID" value="MBD9356946.1"/>
    <property type="molecule type" value="Genomic_DNA"/>
</dbReference>
<proteinExistence type="predicted"/>
<reference evidence="5 6" key="1">
    <citation type="submission" date="2020-09" db="EMBL/GenBank/DDBJ databases">
        <title>Methylomonas albis sp. nov. and Methylomonas fluvii sp. nov.: Two cold-adapted methanotrophs from the River Elbe and an amended description of Methylovulum psychrotolerans strain Eb1.</title>
        <authorList>
            <person name="Bussmann I.K."/>
            <person name="Klings K.-W."/>
            <person name="Warnstedt J."/>
            <person name="Hoppert M."/>
            <person name="Saborowski A."/>
            <person name="Horn F."/>
            <person name="Liebner S."/>
        </authorList>
    </citation>
    <scope>NUCLEOTIDE SEQUENCE [LARGE SCALE GENOMIC DNA]</scope>
    <source>
        <strain evidence="5 6">EbA</strain>
    </source>
</reference>
<dbReference type="SUPFAM" id="SSF142695">
    <property type="entry name" value="RibA-like"/>
    <property type="match status" value="1"/>
</dbReference>
<sequence>MPKGIKHTLNTKSQAGVSRLTTARIPTAYSDFQLYYYRNTLDNKEHLAFVMSGITDAENVLVRLYSECVTGYPLQINMIMIFQGRLIQIKEYSVATI</sequence>
<keyword evidence="3" id="KW-0479">Metal-binding</keyword>
<evidence type="ECO:0000256" key="2">
    <source>
        <dbReference type="ARBA" id="ARBA00022619"/>
    </source>
</evidence>
<organism evidence="5 6">
    <name type="scientific">Methylomonas albis</name>
    <dbReference type="NCBI Taxonomy" id="1854563"/>
    <lineage>
        <taxon>Bacteria</taxon>
        <taxon>Pseudomonadati</taxon>
        <taxon>Pseudomonadota</taxon>
        <taxon>Gammaproteobacteria</taxon>
        <taxon>Methylococcales</taxon>
        <taxon>Methylococcaceae</taxon>
        <taxon>Methylomonas</taxon>
    </lineage>
</organism>
<protein>
    <recommendedName>
        <fullName evidence="4">GTP cyclohydrolase II domain-containing protein</fullName>
    </recommendedName>
</protein>
<evidence type="ECO:0000259" key="4">
    <source>
        <dbReference type="Pfam" id="PF00925"/>
    </source>
</evidence>
<evidence type="ECO:0000256" key="1">
    <source>
        <dbReference type="ARBA" id="ARBA00005104"/>
    </source>
</evidence>
<evidence type="ECO:0000256" key="3">
    <source>
        <dbReference type="ARBA" id="ARBA00022723"/>
    </source>
</evidence>
<dbReference type="Pfam" id="PF00925">
    <property type="entry name" value="GTP_cyclohydro2"/>
    <property type="match status" value="1"/>
</dbReference>
<gene>
    <name evidence="5" type="ORF">IE877_13845</name>
</gene>
<dbReference type="PANTHER" id="PTHR21327:SF18">
    <property type="entry name" value="3,4-DIHYDROXY-2-BUTANONE 4-PHOSPHATE SYNTHASE"/>
    <property type="match status" value="1"/>
</dbReference>
<keyword evidence="2" id="KW-0686">Riboflavin biosynthesis</keyword>